<dbReference type="Proteomes" id="UP001597418">
    <property type="component" value="Unassembled WGS sequence"/>
</dbReference>
<dbReference type="RefSeq" id="WP_066753589.1">
    <property type="nucleotide sequence ID" value="NZ_JBHUMB010000005.1"/>
</dbReference>
<dbReference type="EMBL" id="JBHUMB010000005">
    <property type="protein sequence ID" value="MFD2742132.1"/>
    <property type="molecule type" value="Genomic_DNA"/>
</dbReference>
<organism evidence="1 2">
    <name type="scientific">Sphingobacterium populi</name>
    <dbReference type="NCBI Taxonomy" id="1812824"/>
    <lineage>
        <taxon>Bacteria</taxon>
        <taxon>Pseudomonadati</taxon>
        <taxon>Bacteroidota</taxon>
        <taxon>Sphingobacteriia</taxon>
        <taxon>Sphingobacteriales</taxon>
        <taxon>Sphingobacteriaceae</taxon>
        <taxon>Sphingobacterium</taxon>
    </lineage>
</organism>
<protein>
    <submittedName>
        <fullName evidence="1">Uncharacterized protein</fullName>
    </submittedName>
</protein>
<reference evidence="2" key="1">
    <citation type="journal article" date="2019" name="Int. J. Syst. Evol. Microbiol.">
        <title>The Global Catalogue of Microorganisms (GCM) 10K type strain sequencing project: providing services to taxonomists for standard genome sequencing and annotation.</title>
        <authorList>
            <consortium name="The Broad Institute Genomics Platform"/>
            <consortium name="The Broad Institute Genome Sequencing Center for Infectious Disease"/>
            <person name="Wu L."/>
            <person name="Ma J."/>
        </authorList>
    </citation>
    <scope>NUCLEOTIDE SEQUENCE [LARGE SCALE GENOMIC DNA]</scope>
    <source>
        <strain evidence="2">KCTC 42247</strain>
    </source>
</reference>
<evidence type="ECO:0000313" key="1">
    <source>
        <dbReference type="EMBL" id="MFD2742132.1"/>
    </source>
</evidence>
<evidence type="ECO:0000313" key="2">
    <source>
        <dbReference type="Proteomes" id="UP001597418"/>
    </source>
</evidence>
<name>A0ABW5U9J5_9SPHI</name>
<sequence>MKNFTKHDNASSLKLYATPNIDTEFVCLEHSIAAGSAIVTPLDENSEVLHEWETGTDVSGDLLW</sequence>
<keyword evidence="2" id="KW-1185">Reference proteome</keyword>
<accession>A0ABW5U9J5</accession>
<comment type="caution">
    <text evidence="1">The sequence shown here is derived from an EMBL/GenBank/DDBJ whole genome shotgun (WGS) entry which is preliminary data.</text>
</comment>
<gene>
    <name evidence="1" type="ORF">ACFSQ6_01850</name>
</gene>
<proteinExistence type="predicted"/>